<dbReference type="InterPro" id="IPR000326">
    <property type="entry name" value="PAP2/HPO"/>
</dbReference>
<feature type="transmembrane region" description="Helical" evidence="1">
    <location>
        <begin position="51"/>
        <end position="78"/>
    </location>
</feature>
<dbReference type="InterPro" id="IPR036938">
    <property type="entry name" value="PAP2/HPO_sf"/>
</dbReference>
<dbReference type="Proteomes" id="UP001517247">
    <property type="component" value="Unassembled WGS sequence"/>
</dbReference>
<accession>A0ABW9J8M2</accession>
<keyword evidence="4" id="KW-1185">Reference proteome</keyword>
<feature type="transmembrane region" description="Helical" evidence="1">
    <location>
        <begin position="156"/>
        <end position="178"/>
    </location>
</feature>
<reference evidence="3 4" key="1">
    <citation type="submission" date="2024-12" db="EMBL/GenBank/DDBJ databases">
        <authorList>
            <person name="Hu S."/>
        </authorList>
    </citation>
    <scope>NUCLEOTIDE SEQUENCE [LARGE SCALE GENOMIC DNA]</scope>
    <source>
        <strain evidence="3 4">THG-T11</strain>
    </source>
</reference>
<name>A0ABW9J8M2_9SPHI</name>
<evidence type="ECO:0000313" key="4">
    <source>
        <dbReference type="Proteomes" id="UP001517247"/>
    </source>
</evidence>
<evidence type="ECO:0000313" key="3">
    <source>
        <dbReference type="EMBL" id="MFN0256455.1"/>
    </source>
</evidence>
<feature type="transmembrane region" description="Helical" evidence="1">
    <location>
        <begin position="7"/>
        <end position="25"/>
    </location>
</feature>
<dbReference type="Pfam" id="PF01569">
    <property type="entry name" value="PAP2"/>
    <property type="match status" value="1"/>
</dbReference>
<comment type="caution">
    <text evidence="3">The sequence shown here is derived from an EMBL/GenBank/DDBJ whole genome shotgun (WGS) entry which is preliminary data.</text>
</comment>
<dbReference type="SUPFAM" id="SSF48317">
    <property type="entry name" value="Acid phosphatase/Vanadium-dependent haloperoxidase"/>
    <property type="match status" value="1"/>
</dbReference>
<protein>
    <submittedName>
        <fullName evidence="3">Phosphatase PAP2 family protein</fullName>
    </submittedName>
</protein>
<gene>
    <name evidence="3" type="ORF">E6A44_012770</name>
</gene>
<organism evidence="3 4">
    <name type="scientific">Pedobacter ureilyticus</name>
    <dbReference type="NCBI Taxonomy" id="1393051"/>
    <lineage>
        <taxon>Bacteria</taxon>
        <taxon>Pseudomonadati</taxon>
        <taxon>Bacteroidota</taxon>
        <taxon>Sphingobacteriia</taxon>
        <taxon>Sphingobacteriales</taxon>
        <taxon>Sphingobacteriaceae</taxon>
        <taxon>Pedobacter</taxon>
    </lineage>
</organism>
<evidence type="ECO:0000256" key="1">
    <source>
        <dbReference type="SAM" id="Phobius"/>
    </source>
</evidence>
<keyword evidence="1" id="KW-0812">Transmembrane</keyword>
<dbReference type="Gene3D" id="1.20.144.10">
    <property type="entry name" value="Phosphatidic acid phosphatase type 2/haloperoxidase"/>
    <property type="match status" value="2"/>
</dbReference>
<sequence length="208" mass="24090">MFKSRRAVYSIFLLLAFILLAIFVGNNPVNDFDISISRFVQQFHKPTLDQLMIWISAFGNVSIAFASMLITALLFFVFNYKREALFVMAISFTGLITFSLKLLFSRPRPTAEYVTLIESYKNHSFPSGHTLSYVVFFGFIIFLMQQLKALPQYLRIIVSVFAYFMFIVGPISRVYLGAHWFTDIVGGLLIGLFYLLYLNFFYIKSKVY</sequence>
<dbReference type="SMART" id="SM00014">
    <property type="entry name" value="acidPPc"/>
    <property type="match status" value="1"/>
</dbReference>
<feature type="transmembrane region" description="Helical" evidence="1">
    <location>
        <begin position="124"/>
        <end position="144"/>
    </location>
</feature>
<dbReference type="PANTHER" id="PTHR14969:SF13">
    <property type="entry name" value="AT30094P"/>
    <property type="match status" value="1"/>
</dbReference>
<dbReference type="EMBL" id="SSHJ02000007">
    <property type="protein sequence ID" value="MFN0256455.1"/>
    <property type="molecule type" value="Genomic_DNA"/>
</dbReference>
<evidence type="ECO:0000259" key="2">
    <source>
        <dbReference type="SMART" id="SM00014"/>
    </source>
</evidence>
<dbReference type="RefSeq" id="WP_138723559.1">
    <property type="nucleotide sequence ID" value="NZ_SSHJ02000007.1"/>
</dbReference>
<feature type="transmembrane region" description="Helical" evidence="1">
    <location>
        <begin position="85"/>
        <end position="104"/>
    </location>
</feature>
<feature type="domain" description="Phosphatidic acid phosphatase type 2/haloperoxidase" evidence="2">
    <location>
        <begin position="84"/>
        <end position="199"/>
    </location>
</feature>
<keyword evidence="1" id="KW-0472">Membrane</keyword>
<dbReference type="CDD" id="cd03392">
    <property type="entry name" value="PAP2_like_2"/>
    <property type="match status" value="1"/>
</dbReference>
<feature type="transmembrane region" description="Helical" evidence="1">
    <location>
        <begin position="184"/>
        <end position="203"/>
    </location>
</feature>
<dbReference type="PANTHER" id="PTHR14969">
    <property type="entry name" value="SPHINGOSINE-1-PHOSPHATE PHOSPHOHYDROLASE"/>
    <property type="match status" value="1"/>
</dbReference>
<proteinExistence type="predicted"/>
<keyword evidence="1" id="KW-1133">Transmembrane helix</keyword>